<evidence type="ECO:0000256" key="6">
    <source>
        <dbReference type="ARBA" id="ARBA00023136"/>
    </source>
</evidence>
<reference evidence="8" key="1">
    <citation type="submission" date="2022-11" db="EMBL/GenBank/DDBJ databases">
        <title>Centuries of genome instability and evolution in soft-shell clam transmissible cancer (bioRxiv).</title>
        <authorList>
            <person name="Hart S.F.M."/>
            <person name="Yonemitsu M.A."/>
            <person name="Giersch R.M."/>
            <person name="Beal B.F."/>
            <person name="Arriagada G."/>
            <person name="Davis B.W."/>
            <person name="Ostrander E.A."/>
            <person name="Goff S.P."/>
            <person name="Metzger M.J."/>
        </authorList>
    </citation>
    <scope>NUCLEOTIDE SEQUENCE</scope>
    <source>
        <strain evidence="8">MELC-2E11</strain>
        <tissue evidence="8">Siphon/mantle</tissue>
    </source>
</reference>
<evidence type="ECO:0000313" key="8">
    <source>
        <dbReference type="EMBL" id="WAR25991.1"/>
    </source>
</evidence>
<sequence>MKFNLDRLLKTDGETRGIGLKLPRSFFKKGKKTTYTLEMADEEVNDHTLFNYNTRKTIASGLFDVALVIANATQLKALVKAGPGYNFYYPNIVLICLSVLLQFIVAGFLVKLASMEAEKPPEERELLVRRNKGKMRLNNATVLLIVGIVFINVFIGSFGIEMTEEKAH</sequence>
<evidence type="ECO:0000256" key="1">
    <source>
        <dbReference type="ARBA" id="ARBA00004141"/>
    </source>
</evidence>
<dbReference type="Pfam" id="PF04923">
    <property type="entry name" value="Ninjurin"/>
    <property type="match status" value="1"/>
</dbReference>
<protein>
    <submittedName>
        <fullName evidence="8">NINJ1-like protein</fullName>
    </submittedName>
</protein>
<accession>A0ABY7G3X2</accession>
<comment type="subcellular location">
    <subcellularLocation>
        <location evidence="1">Membrane</location>
        <topology evidence="1">Multi-pass membrane protein</topology>
    </subcellularLocation>
</comment>
<name>A0ABY7G3X2_MYAAR</name>
<dbReference type="PANTHER" id="PTHR12316:SF17">
    <property type="entry name" value="NINJURIN C, ISOFORM D"/>
    <property type="match status" value="1"/>
</dbReference>
<dbReference type="EMBL" id="CP111025">
    <property type="protein sequence ID" value="WAR25991.1"/>
    <property type="molecule type" value="Genomic_DNA"/>
</dbReference>
<evidence type="ECO:0000256" key="4">
    <source>
        <dbReference type="ARBA" id="ARBA00022889"/>
    </source>
</evidence>
<keyword evidence="9" id="KW-1185">Reference proteome</keyword>
<evidence type="ECO:0000313" key="9">
    <source>
        <dbReference type="Proteomes" id="UP001164746"/>
    </source>
</evidence>
<feature type="transmembrane region" description="Helical" evidence="7">
    <location>
        <begin position="87"/>
        <end position="110"/>
    </location>
</feature>
<proteinExistence type="inferred from homology"/>
<dbReference type="Proteomes" id="UP001164746">
    <property type="component" value="Chromosome 14"/>
</dbReference>
<dbReference type="PANTHER" id="PTHR12316">
    <property type="entry name" value="NINJURIN-RELATED"/>
    <property type="match status" value="1"/>
</dbReference>
<evidence type="ECO:0000256" key="5">
    <source>
        <dbReference type="ARBA" id="ARBA00022989"/>
    </source>
</evidence>
<dbReference type="InterPro" id="IPR007007">
    <property type="entry name" value="Ninjurin"/>
</dbReference>
<keyword evidence="3 7" id="KW-0812">Transmembrane</keyword>
<feature type="transmembrane region" description="Helical" evidence="7">
    <location>
        <begin position="140"/>
        <end position="160"/>
    </location>
</feature>
<keyword evidence="4" id="KW-0130">Cell adhesion</keyword>
<organism evidence="8 9">
    <name type="scientific">Mya arenaria</name>
    <name type="common">Soft-shell clam</name>
    <dbReference type="NCBI Taxonomy" id="6604"/>
    <lineage>
        <taxon>Eukaryota</taxon>
        <taxon>Metazoa</taxon>
        <taxon>Spiralia</taxon>
        <taxon>Lophotrochozoa</taxon>
        <taxon>Mollusca</taxon>
        <taxon>Bivalvia</taxon>
        <taxon>Autobranchia</taxon>
        <taxon>Heteroconchia</taxon>
        <taxon>Euheterodonta</taxon>
        <taxon>Imparidentia</taxon>
        <taxon>Neoheterodontei</taxon>
        <taxon>Myida</taxon>
        <taxon>Myoidea</taxon>
        <taxon>Myidae</taxon>
        <taxon>Mya</taxon>
    </lineage>
</organism>
<keyword evidence="6 7" id="KW-0472">Membrane</keyword>
<evidence type="ECO:0000256" key="2">
    <source>
        <dbReference type="ARBA" id="ARBA00008141"/>
    </source>
</evidence>
<gene>
    <name evidence="8" type="ORF">MAR_011695</name>
</gene>
<comment type="similarity">
    <text evidence="2">Belongs to the ninjurin family.</text>
</comment>
<keyword evidence="5 7" id="KW-1133">Transmembrane helix</keyword>
<evidence type="ECO:0000256" key="3">
    <source>
        <dbReference type="ARBA" id="ARBA00022692"/>
    </source>
</evidence>
<evidence type="ECO:0000256" key="7">
    <source>
        <dbReference type="SAM" id="Phobius"/>
    </source>
</evidence>